<accession>A0ABR3P769</accession>
<evidence type="ECO:0000313" key="4">
    <source>
        <dbReference type="Proteomes" id="UP001562354"/>
    </source>
</evidence>
<sequence length="675" mass="76365">MPIQNPNEPPKRDRVIGGAVPTNKPVVVDYDSEDEIIVTMKQQGRSDMEVVERLCEEGRTKYNSKSINSRYMRILTCLRDADEQKLDEQCQDWRLEDDERLDQAYKKSELRLNHHIGLLKEKQAYAVAEEINTLLPSPRFSARACKERYEAIQAGTARVPVDLDPDPEGRECERQARIQALQASKNNTPSEDQRRQERTMEKKRQKASKKQAAREKVEATAAAREEAMKEEQNFVQTKADARTERRMKRKTALRHRRAIRAYMQKKHRVETKLLHKLEKADTARARHLARFSRQFPLPEEALQFKASLSSKASGKKAVFATEPPGQAFPKMDFTTEEQMMDQGSQFDALTLAHGKDPAAPNAAKGKSTMKHNRNAPEYREVFGETPRSMLCMAELYDIMRARGMLLGRMKEVKSVVLSRIDAEDESLDRAGLRRLLSERGDEIPAPVVERMPKAVLIRRLQEADAKTSALYRRRYADKPSISELAQRNGVILTAPAEVNAIGATRSPTTGRHLPSTGSRFTAIPTNDKTKSAKVGVTKRYNARARTLALENELTPIDTTKTSQNRRGNPGSGISKTSRSKTPSTATIRASSNKTNPPPPHGYDGTFSEVQHHLSSYNAAHNEVAALDYDVNGYEYANNIRDAEPLAPYQTSQMSLLTDEEREAMDREIYKLLDQY</sequence>
<comment type="caution">
    <text evidence="3">The sequence shown here is derived from an EMBL/GenBank/DDBJ whole genome shotgun (WGS) entry which is preliminary data.</text>
</comment>
<feature type="region of interest" description="Disordered" evidence="1">
    <location>
        <begin position="179"/>
        <end position="253"/>
    </location>
</feature>
<dbReference type="InterPro" id="IPR056043">
    <property type="entry name" value="DUF7626"/>
</dbReference>
<name>A0ABR3P769_9PEZI</name>
<feature type="domain" description="DUF7626" evidence="2">
    <location>
        <begin position="29"/>
        <end position="79"/>
    </location>
</feature>
<feature type="region of interest" description="Disordered" evidence="1">
    <location>
        <begin position="551"/>
        <end position="606"/>
    </location>
</feature>
<dbReference type="Proteomes" id="UP001562354">
    <property type="component" value="Unassembled WGS sequence"/>
</dbReference>
<feature type="region of interest" description="Disordered" evidence="1">
    <location>
        <begin position="504"/>
        <end position="524"/>
    </location>
</feature>
<feature type="compositionally biased region" description="Polar residues" evidence="1">
    <location>
        <begin position="556"/>
        <end position="594"/>
    </location>
</feature>
<organism evidence="3 4">
    <name type="scientific">Neodothiora populina</name>
    <dbReference type="NCBI Taxonomy" id="2781224"/>
    <lineage>
        <taxon>Eukaryota</taxon>
        <taxon>Fungi</taxon>
        <taxon>Dikarya</taxon>
        <taxon>Ascomycota</taxon>
        <taxon>Pezizomycotina</taxon>
        <taxon>Dothideomycetes</taxon>
        <taxon>Dothideomycetidae</taxon>
        <taxon>Dothideales</taxon>
        <taxon>Dothioraceae</taxon>
        <taxon>Neodothiora</taxon>
    </lineage>
</organism>
<proteinExistence type="predicted"/>
<evidence type="ECO:0000256" key="1">
    <source>
        <dbReference type="SAM" id="MobiDB-lite"/>
    </source>
</evidence>
<evidence type="ECO:0000313" key="3">
    <source>
        <dbReference type="EMBL" id="KAL1301879.1"/>
    </source>
</evidence>
<keyword evidence="4" id="KW-1185">Reference proteome</keyword>
<feature type="compositionally biased region" description="Basic and acidic residues" evidence="1">
    <location>
        <begin position="191"/>
        <end position="202"/>
    </location>
</feature>
<dbReference type="Pfam" id="PF24625">
    <property type="entry name" value="DUF7626"/>
    <property type="match status" value="1"/>
</dbReference>
<reference evidence="3 4" key="1">
    <citation type="submission" date="2024-07" db="EMBL/GenBank/DDBJ databases">
        <title>Draft sequence of the Neodothiora populina.</title>
        <authorList>
            <person name="Drown D.D."/>
            <person name="Schuette U.S."/>
            <person name="Buechlein A.B."/>
            <person name="Rusch D.R."/>
            <person name="Winton L.W."/>
            <person name="Adams G.A."/>
        </authorList>
    </citation>
    <scope>NUCLEOTIDE SEQUENCE [LARGE SCALE GENOMIC DNA]</scope>
    <source>
        <strain evidence="3 4">CPC 39397</strain>
    </source>
</reference>
<dbReference type="GeneID" id="95979759"/>
<feature type="compositionally biased region" description="Polar residues" evidence="1">
    <location>
        <begin position="181"/>
        <end position="190"/>
    </location>
</feature>
<evidence type="ECO:0000259" key="2">
    <source>
        <dbReference type="Pfam" id="PF24625"/>
    </source>
</evidence>
<protein>
    <recommendedName>
        <fullName evidence="2">DUF7626 domain-containing protein</fullName>
    </recommendedName>
</protein>
<feature type="compositionally biased region" description="Basic and acidic residues" evidence="1">
    <location>
        <begin position="212"/>
        <end position="232"/>
    </location>
</feature>
<dbReference type="RefSeq" id="XP_069198155.1">
    <property type="nucleotide sequence ID" value="XM_069345950.1"/>
</dbReference>
<gene>
    <name evidence="3" type="ORF">AAFC00_006060</name>
</gene>
<feature type="compositionally biased region" description="Polar residues" evidence="1">
    <location>
        <begin position="505"/>
        <end position="524"/>
    </location>
</feature>
<dbReference type="EMBL" id="JBFMKM010000013">
    <property type="protein sequence ID" value="KAL1301879.1"/>
    <property type="molecule type" value="Genomic_DNA"/>
</dbReference>